<accession>A0ABX6A0S5</accession>
<proteinExistence type="predicted"/>
<feature type="transmembrane region" description="Helical" evidence="1">
    <location>
        <begin position="66"/>
        <end position="84"/>
    </location>
</feature>
<evidence type="ECO:0008006" key="4">
    <source>
        <dbReference type="Google" id="ProtNLM"/>
    </source>
</evidence>
<protein>
    <recommendedName>
        <fullName evidence="4">DUF3307 domain-containing protein</fullName>
    </recommendedName>
</protein>
<dbReference type="EMBL" id="CP043960">
    <property type="protein sequence ID" value="QER90539.1"/>
    <property type="molecule type" value="Genomic_DNA"/>
</dbReference>
<keyword evidence="1" id="KW-0812">Transmembrane</keyword>
<gene>
    <name evidence="2" type="ORF">F3L20_33590</name>
</gene>
<dbReference type="RefSeq" id="WP_150157813.1">
    <property type="nucleotide sequence ID" value="NZ_CP043960.1"/>
</dbReference>
<evidence type="ECO:0000256" key="1">
    <source>
        <dbReference type="SAM" id="Phobius"/>
    </source>
</evidence>
<keyword evidence="1" id="KW-1133">Transmembrane helix</keyword>
<evidence type="ECO:0000313" key="3">
    <source>
        <dbReference type="Proteomes" id="UP000324308"/>
    </source>
</evidence>
<dbReference type="Proteomes" id="UP000324308">
    <property type="component" value="Plasmid unnamed1"/>
</dbReference>
<keyword evidence="3" id="KW-1185">Reference proteome</keyword>
<reference evidence="2 3" key="1">
    <citation type="submission" date="2019-09" db="EMBL/GenBank/DDBJ databases">
        <title>Draft genome sequence of the Ebosin-producing strain Streptomyces sp. 139.</title>
        <authorList>
            <person name="Ai L."/>
            <person name="Geng M."/>
            <person name="Ma M."/>
            <person name="Bai L."/>
        </authorList>
    </citation>
    <scope>NUCLEOTIDE SEQUENCE [LARGE SCALE GENOMIC DNA]</scope>
    <source>
        <strain evidence="2 3">139</strain>
        <plasmid evidence="2 3">unnamed1</plasmid>
    </source>
</reference>
<name>A0ABX6A0S5_STRTE</name>
<evidence type="ECO:0000313" key="2">
    <source>
        <dbReference type="EMBL" id="QER90539.1"/>
    </source>
</evidence>
<geneLocation type="plasmid" evidence="2 3">
    <name>unnamed1</name>
</geneLocation>
<organism evidence="2 3">
    <name type="scientific">Streptomyces tendae</name>
    <dbReference type="NCBI Taxonomy" id="1932"/>
    <lineage>
        <taxon>Bacteria</taxon>
        <taxon>Bacillati</taxon>
        <taxon>Actinomycetota</taxon>
        <taxon>Actinomycetes</taxon>
        <taxon>Kitasatosporales</taxon>
        <taxon>Streptomycetaceae</taxon>
        <taxon>Streptomyces</taxon>
    </lineage>
</organism>
<keyword evidence="2" id="KW-0614">Plasmid</keyword>
<keyword evidence="1" id="KW-0472">Membrane</keyword>
<sequence length="86" mass="8939">MTFIEQIATLATFGAVWAVLSVGHNLADHVIGQTDQQTEGKAAPSTAEVADGVSPGQGWGACLGHVAQYHLVMAVMLALVWAVLPL</sequence>